<reference evidence="1 2" key="1">
    <citation type="journal article" date="2021" name="BMC Biol.">
        <title>Horizontally acquired antibacterial genes associated with adaptive radiation of ladybird beetles.</title>
        <authorList>
            <person name="Li H.S."/>
            <person name="Tang X.F."/>
            <person name="Huang Y.H."/>
            <person name="Xu Z.Y."/>
            <person name="Chen M.L."/>
            <person name="Du X.Y."/>
            <person name="Qiu B.Y."/>
            <person name="Chen P.T."/>
            <person name="Zhang W."/>
            <person name="Slipinski A."/>
            <person name="Escalona H.E."/>
            <person name="Waterhouse R.M."/>
            <person name="Zwick A."/>
            <person name="Pang H."/>
        </authorList>
    </citation>
    <scope>NUCLEOTIDE SEQUENCE [LARGE SCALE GENOMIC DNA]</scope>
    <source>
        <strain evidence="1">SYSU2018</strain>
    </source>
</reference>
<accession>A0ABD2N5B4</accession>
<dbReference type="SUPFAM" id="SSF56219">
    <property type="entry name" value="DNase I-like"/>
    <property type="match status" value="1"/>
</dbReference>
<evidence type="ECO:0000313" key="1">
    <source>
        <dbReference type="EMBL" id="KAL3273575.1"/>
    </source>
</evidence>
<comment type="caution">
    <text evidence="1">The sequence shown here is derived from an EMBL/GenBank/DDBJ whole genome shotgun (WGS) entry which is preliminary data.</text>
</comment>
<dbReference type="EMBL" id="JABFTP020000062">
    <property type="protein sequence ID" value="KAL3273575.1"/>
    <property type="molecule type" value="Genomic_DNA"/>
</dbReference>
<keyword evidence="2" id="KW-1185">Reference proteome</keyword>
<organism evidence="1 2">
    <name type="scientific">Cryptolaemus montrouzieri</name>
    <dbReference type="NCBI Taxonomy" id="559131"/>
    <lineage>
        <taxon>Eukaryota</taxon>
        <taxon>Metazoa</taxon>
        <taxon>Ecdysozoa</taxon>
        <taxon>Arthropoda</taxon>
        <taxon>Hexapoda</taxon>
        <taxon>Insecta</taxon>
        <taxon>Pterygota</taxon>
        <taxon>Neoptera</taxon>
        <taxon>Endopterygota</taxon>
        <taxon>Coleoptera</taxon>
        <taxon>Polyphaga</taxon>
        <taxon>Cucujiformia</taxon>
        <taxon>Coccinelloidea</taxon>
        <taxon>Coccinellidae</taxon>
        <taxon>Scymninae</taxon>
        <taxon>Scymnini</taxon>
        <taxon>Cryptolaemus</taxon>
    </lineage>
</organism>
<protein>
    <recommendedName>
        <fullName evidence="3">Endonuclease/exonuclease/phosphatase domain-containing protein</fullName>
    </recommendedName>
</protein>
<dbReference type="AlphaFoldDB" id="A0ABD2N5B4"/>
<gene>
    <name evidence="1" type="ORF">HHI36_015009</name>
</gene>
<dbReference type="Gene3D" id="3.60.10.10">
    <property type="entry name" value="Endonuclease/exonuclease/phosphatase"/>
    <property type="match status" value="1"/>
</dbReference>
<sequence>MQCLTNKVDTSSYNLKTYGCSVTFVNEHWMTIDSGYIIVQGYQIVWNGIFFESMDDVNAYSIERNVEIAAAKVPHMGLTLLSLYRPPKGEIVLFVTQMELALNAMAQNSDDNFILAGDFNVDLLTNSSEETKII</sequence>
<dbReference type="Proteomes" id="UP001516400">
    <property type="component" value="Unassembled WGS sequence"/>
</dbReference>
<dbReference type="InterPro" id="IPR036691">
    <property type="entry name" value="Endo/exonu/phosph_ase_sf"/>
</dbReference>
<evidence type="ECO:0008006" key="3">
    <source>
        <dbReference type="Google" id="ProtNLM"/>
    </source>
</evidence>
<proteinExistence type="predicted"/>
<name>A0ABD2N5B4_9CUCU</name>
<evidence type="ECO:0000313" key="2">
    <source>
        <dbReference type="Proteomes" id="UP001516400"/>
    </source>
</evidence>